<name>A0A8C1WXM7_CYPCA</name>
<dbReference type="GO" id="GO:0016881">
    <property type="term" value="F:acid-amino acid ligase activity"/>
    <property type="evidence" value="ECO:0007669"/>
    <property type="project" value="TreeGrafter"/>
</dbReference>
<protein>
    <submittedName>
        <fullName evidence="3">GH3 domain containing</fullName>
    </submittedName>
</protein>
<keyword evidence="1" id="KW-0472">Membrane</keyword>
<evidence type="ECO:0000259" key="2">
    <source>
        <dbReference type="Pfam" id="PF23571"/>
    </source>
</evidence>
<dbReference type="InterPro" id="IPR055377">
    <property type="entry name" value="GH3_M"/>
</dbReference>
<sequence>LHSYSHSLRFILCFCLTAPIAPPGSLLLLCLSCMTFLWKMKIKNRSISSLLAQYVAVKAVCWLGNRQRNRLEANTQDIQRIQCVQQETLLKRLKKHSNTVHGKQYEFTSIRDTETFQQNHPITDYDHYEKFVERVAKGEQNVLISEKSQHTHIVTNVMRQAFPATGCLQKSSFTHLFFVRVRQVGPNSSTPASSKQMLHLYTTPAPIYQVLNERDALYLHLLFGLKDHYLGMLESNFSSTIFYAFRALQVLYSEQGSPIPINSGLNLKAEVCCALEKLMKPDPERAAELTAQFEKGFEGIAFRIWPQLHMVLTVDSGSNQIYGEMLRQHYCKGVPFDSPFYAANEGLIGVNLCPQQESRQYLLKEDLDSDLSFVFFRYRIGDVVKVVGFHNQCPKVEFQYWYTFLLYHIIYFFLNVVITISCYILNISSLLFCLPLQSIIISVQWFV</sequence>
<accession>A0A8C1WXM7</accession>
<dbReference type="Pfam" id="PF03321">
    <property type="entry name" value="GH3"/>
    <property type="match status" value="2"/>
</dbReference>
<dbReference type="Pfam" id="PF23571">
    <property type="entry name" value="GH3_M"/>
    <property type="match status" value="1"/>
</dbReference>
<keyword evidence="1" id="KW-1133">Transmembrane helix</keyword>
<feature type="domain" description="GH3 middle" evidence="2">
    <location>
        <begin position="375"/>
        <end position="399"/>
    </location>
</feature>
<dbReference type="PANTHER" id="PTHR31901:SF9">
    <property type="entry name" value="GH3 DOMAIN-CONTAINING PROTEIN"/>
    <property type="match status" value="1"/>
</dbReference>
<feature type="transmembrane region" description="Helical" evidence="1">
    <location>
        <begin position="12"/>
        <end position="38"/>
    </location>
</feature>
<proteinExistence type="predicted"/>
<evidence type="ECO:0000256" key="1">
    <source>
        <dbReference type="SAM" id="Phobius"/>
    </source>
</evidence>
<reference evidence="3" key="1">
    <citation type="submission" date="2025-08" db="UniProtKB">
        <authorList>
            <consortium name="Ensembl"/>
        </authorList>
    </citation>
    <scope>IDENTIFICATION</scope>
</reference>
<dbReference type="AlphaFoldDB" id="A0A8C1WXM7"/>
<dbReference type="GO" id="GO:0005737">
    <property type="term" value="C:cytoplasm"/>
    <property type="evidence" value="ECO:0007669"/>
    <property type="project" value="TreeGrafter"/>
</dbReference>
<organism evidence="3 4">
    <name type="scientific">Cyprinus carpio</name>
    <name type="common">Common carp</name>
    <dbReference type="NCBI Taxonomy" id="7962"/>
    <lineage>
        <taxon>Eukaryota</taxon>
        <taxon>Metazoa</taxon>
        <taxon>Chordata</taxon>
        <taxon>Craniata</taxon>
        <taxon>Vertebrata</taxon>
        <taxon>Euteleostomi</taxon>
        <taxon>Actinopterygii</taxon>
        <taxon>Neopterygii</taxon>
        <taxon>Teleostei</taxon>
        <taxon>Ostariophysi</taxon>
        <taxon>Cypriniformes</taxon>
        <taxon>Cyprinidae</taxon>
        <taxon>Cyprininae</taxon>
        <taxon>Cyprinus</taxon>
    </lineage>
</organism>
<dbReference type="PANTHER" id="PTHR31901">
    <property type="entry name" value="GH3 DOMAIN-CONTAINING PROTEIN"/>
    <property type="match status" value="1"/>
</dbReference>
<dbReference type="Ensembl" id="ENSCCRT00015076292.1">
    <property type="protein sequence ID" value="ENSCCRP00015073894.1"/>
    <property type="gene ID" value="ENSCCRG00015029937.1"/>
</dbReference>
<dbReference type="Proteomes" id="UP000694700">
    <property type="component" value="Unplaced"/>
</dbReference>
<evidence type="ECO:0000313" key="3">
    <source>
        <dbReference type="Ensembl" id="ENSCCRP00015073894.1"/>
    </source>
</evidence>
<dbReference type="InterPro" id="IPR004993">
    <property type="entry name" value="GH3"/>
</dbReference>
<evidence type="ECO:0000313" key="4">
    <source>
        <dbReference type="Proteomes" id="UP000694700"/>
    </source>
</evidence>
<feature type="transmembrane region" description="Helical" evidence="1">
    <location>
        <begin position="400"/>
        <end position="420"/>
    </location>
</feature>
<keyword evidence="1" id="KW-0812">Transmembrane</keyword>